<gene>
    <name evidence="2" type="ORF">EDC24_2303</name>
</gene>
<dbReference type="RefSeq" id="WP_124222649.1">
    <property type="nucleotide sequence ID" value="NZ_RKRF01000011.1"/>
</dbReference>
<dbReference type="Gene3D" id="2.120.10.30">
    <property type="entry name" value="TolB, C-terminal domain"/>
    <property type="match status" value="1"/>
</dbReference>
<dbReference type="PROSITE" id="PS51257">
    <property type="entry name" value="PROKAR_LIPOPROTEIN"/>
    <property type="match status" value="1"/>
</dbReference>
<reference evidence="2 3" key="1">
    <citation type="submission" date="2018-11" db="EMBL/GenBank/DDBJ databases">
        <title>Genomic Encyclopedia of Type Strains, Phase IV (KMG-IV): sequencing the most valuable type-strain genomes for metagenomic binning, comparative biology and taxonomic classification.</title>
        <authorList>
            <person name="Goeker M."/>
        </authorList>
    </citation>
    <scope>NUCLEOTIDE SEQUENCE [LARGE SCALE GENOMIC DNA]</scope>
    <source>
        <strain evidence="2 3">DSM 18090</strain>
    </source>
</reference>
<name>A0A3N5C410_9BACI</name>
<organism evidence="2 3">
    <name type="scientific">Aquisalibacillus elongatus</name>
    <dbReference type="NCBI Taxonomy" id="485577"/>
    <lineage>
        <taxon>Bacteria</taxon>
        <taxon>Bacillati</taxon>
        <taxon>Bacillota</taxon>
        <taxon>Bacilli</taxon>
        <taxon>Bacillales</taxon>
        <taxon>Bacillaceae</taxon>
        <taxon>Aquisalibacillus</taxon>
    </lineage>
</organism>
<dbReference type="AlphaFoldDB" id="A0A3N5C410"/>
<dbReference type="PANTHER" id="PTHR19328:SF13">
    <property type="entry name" value="HIPL1 PROTEIN"/>
    <property type="match status" value="1"/>
</dbReference>
<dbReference type="InterPro" id="IPR012938">
    <property type="entry name" value="Glc/Sorbosone_DH"/>
</dbReference>
<evidence type="ECO:0000313" key="2">
    <source>
        <dbReference type="EMBL" id="RPF51041.1"/>
    </source>
</evidence>
<dbReference type="InterPro" id="IPR011042">
    <property type="entry name" value="6-blade_b-propeller_TolB-like"/>
</dbReference>
<dbReference type="PANTHER" id="PTHR19328">
    <property type="entry name" value="HEDGEHOG-INTERACTING PROTEIN"/>
    <property type="match status" value="1"/>
</dbReference>
<dbReference type="EMBL" id="RKRF01000011">
    <property type="protein sequence ID" value="RPF51041.1"/>
    <property type="molecule type" value="Genomic_DNA"/>
</dbReference>
<proteinExistence type="predicted"/>
<feature type="domain" description="Glucose/Sorbosone dehydrogenase" evidence="1">
    <location>
        <begin position="57"/>
        <end position="349"/>
    </location>
</feature>
<protein>
    <submittedName>
        <fullName evidence="2">Glucose/arabinose dehydrogenase</fullName>
    </submittedName>
</protein>
<comment type="caution">
    <text evidence="2">The sequence shown here is derived from an EMBL/GenBank/DDBJ whole genome shotgun (WGS) entry which is preliminary data.</text>
</comment>
<dbReference type="SUPFAM" id="SSF50952">
    <property type="entry name" value="Soluble quinoprotein glucose dehydrogenase"/>
    <property type="match status" value="1"/>
</dbReference>
<dbReference type="InterPro" id="IPR011041">
    <property type="entry name" value="Quinoprot_gluc/sorb_DH_b-prop"/>
</dbReference>
<dbReference type="Proteomes" id="UP000276443">
    <property type="component" value="Unassembled WGS sequence"/>
</dbReference>
<dbReference type="OrthoDB" id="9770043at2"/>
<evidence type="ECO:0000313" key="3">
    <source>
        <dbReference type="Proteomes" id="UP000276443"/>
    </source>
</evidence>
<dbReference type="Pfam" id="PF07995">
    <property type="entry name" value="GSDH"/>
    <property type="match status" value="1"/>
</dbReference>
<sequence length="365" mass="40919">MYKYLIILSSIVILSGCFSSDDQSLDSDENAEAVNSLDEKQAIEETADELVLAEQLAIPWAIDKYDDTFYVTERGGRLLEIDSNGDVNEQELSLNEEVLHYGEGGLLGFILTPDYEESGEAYLYHTYQDDNNNVFNRVVLVQQEGEQWEETEALLEYIPGAQFHNGGRLAIGPDQKLYITTGDAVVRNSAQDVTSLAGKILRMNLDGTIPSDNPFDDSYVYSYGHRNPQGLAWSEEGTMYSTEHGESAHDEINLIEPGQNYGWPVIEGDADQDDMVPPIYHTGDTTWAPSGIGYYDGKLYIAGLRGSQIIAYDIEANKAETFYEDQGRMRDIYIEDGFLYTITSNRDGRGDPDEQDDVLLRLKLD</sequence>
<accession>A0A3N5C410</accession>
<evidence type="ECO:0000259" key="1">
    <source>
        <dbReference type="Pfam" id="PF07995"/>
    </source>
</evidence>
<keyword evidence="3" id="KW-1185">Reference proteome</keyword>